<dbReference type="CDD" id="cd15578">
    <property type="entry name" value="PHD1_MTF2"/>
    <property type="match status" value="1"/>
</dbReference>
<protein>
    <submittedName>
        <fullName evidence="13">Chromosome 15 SCAF14367, whole genome shotgun sequence</fullName>
    </submittedName>
</protein>
<keyword evidence="8" id="KW-0539">Nucleus</keyword>
<evidence type="ECO:0000313" key="13">
    <source>
        <dbReference type="EMBL" id="CAF96380.1"/>
    </source>
</evidence>
<accession>Q4SSK2</accession>
<dbReference type="CDD" id="cd15580">
    <property type="entry name" value="PHD2_MTF2"/>
    <property type="match status" value="1"/>
</dbReference>
<dbReference type="GO" id="GO:0045814">
    <property type="term" value="P:negative regulation of gene expression, epigenetic"/>
    <property type="evidence" value="ECO:0007669"/>
    <property type="project" value="TreeGrafter"/>
</dbReference>
<dbReference type="InterPro" id="IPR011011">
    <property type="entry name" value="Znf_FYVE_PHD"/>
</dbReference>
<dbReference type="OrthoDB" id="10033786at2759"/>
<keyword evidence="3" id="KW-0479">Metal-binding</keyword>
<dbReference type="SUPFAM" id="SSF63748">
    <property type="entry name" value="Tudor/PWWP/MBT"/>
    <property type="match status" value="1"/>
</dbReference>
<dbReference type="InterPro" id="IPR042015">
    <property type="entry name" value="MTF2_PHD2"/>
</dbReference>
<feature type="region of interest" description="Disordered" evidence="11">
    <location>
        <begin position="471"/>
        <end position="502"/>
    </location>
</feature>
<dbReference type="InterPro" id="IPR019787">
    <property type="entry name" value="Znf_PHD-finger"/>
</dbReference>
<evidence type="ECO:0000256" key="8">
    <source>
        <dbReference type="ARBA" id="ARBA00023242"/>
    </source>
</evidence>
<dbReference type="PANTHER" id="PTHR12628:SF12">
    <property type="entry name" value="METAL-RESPONSE ELEMENT-BINDING TRANSCRIPTION FACTOR 2"/>
    <property type="match status" value="1"/>
</dbReference>
<dbReference type="GO" id="GO:0008270">
    <property type="term" value="F:zinc ion binding"/>
    <property type="evidence" value="ECO:0007669"/>
    <property type="project" value="UniProtKB-KW"/>
</dbReference>
<dbReference type="EMBL" id="CAAE01014367">
    <property type="protein sequence ID" value="CAF96380.1"/>
    <property type="molecule type" value="Genomic_DNA"/>
</dbReference>
<evidence type="ECO:0000256" key="2">
    <source>
        <dbReference type="ARBA" id="ARBA00008084"/>
    </source>
</evidence>
<proteinExistence type="inferred from homology"/>
<evidence type="ECO:0000256" key="7">
    <source>
        <dbReference type="ARBA" id="ARBA00022853"/>
    </source>
</evidence>
<dbReference type="Pfam" id="PF14061">
    <property type="entry name" value="Mtf2_C"/>
    <property type="match status" value="1"/>
</dbReference>
<feature type="region of interest" description="Disordered" evidence="11">
    <location>
        <begin position="1172"/>
        <end position="1197"/>
    </location>
</feature>
<feature type="compositionally biased region" description="Basic and acidic residues" evidence="11">
    <location>
        <begin position="440"/>
        <end position="451"/>
    </location>
</feature>
<dbReference type="PROSITE" id="PS50016">
    <property type="entry name" value="ZF_PHD_2"/>
    <property type="match status" value="1"/>
</dbReference>
<dbReference type="PROSITE" id="PS01359">
    <property type="entry name" value="ZF_PHD_1"/>
    <property type="match status" value="1"/>
</dbReference>
<evidence type="ECO:0000256" key="10">
    <source>
        <dbReference type="SAM" id="Coils"/>
    </source>
</evidence>
<feature type="coiled-coil region" evidence="10">
    <location>
        <begin position="552"/>
        <end position="1100"/>
    </location>
</feature>
<dbReference type="Gene3D" id="2.30.30.140">
    <property type="match status" value="1"/>
</dbReference>
<feature type="domain" description="PHD-type" evidence="12">
    <location>
        <begin position="107"/>
        <end position="162"/>
    </location>
</feature>
<gene>
    <name evidence="13" type="ORF">GSTENG00013389001</name>
</gene>
<evidence type="ECO:0000256" key="4">
    <source>
        <dbReference type="ARBA" id="ARBA00022737"/>
    </source>
</evidence>
<dbReference type="Pfam" id="PF00628">
    <property type="entry name" value="PHD"/>
    <property type="match status" value="1"/>
</dbReference>
<feature type="region of interest" description="Disordered" evidence="11">
    <location>
        <begin position="394"/>
        <end position="454"/>
    </location>
</feature>
<comment type="similarity">
    <text evidence="2">Belongs to the Polycomblike family.</text>
</comment>
<dbReference type="InterPro" id="IPR042014">
    <property type="entry name" value="MTF2_PHD1"/>
</dbReference>
<dbReference type="GO" id="GO:0003682">
    <property type="term" value="F:chromatin binding"/>
    <property type="evidence" value="ECO:0007669"/>
    <property type="project" value="TreeGrafter"/>
</dbReference>
<dbReference type="InterPro" id="IPR013083">
    <property type="entry name" value="Znf_RING/FYVE/PHD"/>
</dbReference>
<dbReference type="SMART" id="SM00333">
    <property type="entry name" value="TUDOR"/>
    <property type="match status" value="1"/>
</dbReference>
<evidence type="ECO:0000256" key="5">
    <source>
        <dbReference type="ARBA" id="ARBA00022771"/>
    </source>
</evidence>
<dbReference type="SMART" id="SM00249">
    <property type="entry name" value="PHD"/>
    <property type="match status" value="2"/>
</dbReference>
<reference evidence="13" key="2">
    <citation type="submission" date="2004-02" db="EMBL/GenBank/DDBJ databases">
        <authorList>
            <consortium name="Genoscope"/>
            <consortium name="Whitehead Institute Centre for Genome Research"/>
        </authorList>
    </citation>
    <scope>NUCLEOTIDE SEQUENCE</scope>
</reference>
<dbReference type="PANTHER" id="PTHR12628">
    <property type="entry name" value="POLYCOMB-LIKE TRANSCRIPTION FACTOR"/>
    <property type="match status" value="1"/>
</dbReference>
<evidence type="ECO:0000256" key="11">
    <source>
        <dbReference type="SAM" id="MobiDB-lite"/>
    </source>
</evidence>
<evidence type="ECO:0000256" key="9">
    <source>
        <dbReference type="PROSITE-ProRule" id="PRU00146"/>
    </source>
</evidence>
<feature type="compositionally biased region" description="Polar residues" evidence="11">
    <location>
        <begin position="394"/>
        <end position="406"/>
    </location>
</feature>
<organism evidence="13">
    <name type="scientific">Tetraodon nigroviridis</name>
    <name type="common">Spotted green pufferfish</name>
    <name type="synonym">Chelonodon nigroviridis</name>
    <dbReference type="NCBI Taxonomy" id="99883"/>
    <lineage>
        <taxon>Eukaryota</taxon>
        <taxon>Metazoa</taxon>
        <taxon>Chordata</taxon>
        <taxon>Craniata</taxon>
        <taxon>Vertebrata</taxon>
        <taxon>Euteleostomi</taxon>
        <taxon>Actinopterygii</taxon>
        <taxon>Neopterygii</taxon>
        <taxon>Teleostei</taxon>
        <taxon>Neoteleostei</taxon>
        <taxon>Acanthomorphata</taxon>
        <taxon>Eupercaria</taxon>
        <taxon>Tetraodontiformes</taxon>
        <taxon>Tetradontoidea</taxon>
        <taxon>Tetraodontidae</taxon>
        <taxon>Tetraodon</taxon>
    </lineage>
</organism>
<reference evidence="13" key="1">
    <citation type="journal article" date="2004" name="Nature">
        <title>Genome duplication in the teleost fish Tetraodon nigroviridis reveals the early vertebrate proto-karyotype.</title>
        <authorList>
            <person name="Jaillon O."/>
            <person name="Aury J.-M."/>
            <person name="Brunet F."/>
            <person name="Petit J.-L."/>
            <person name="Stange-Thomann N."/>
            <person name="Mauceli E."/>
            <person name="Bouneau L."/>
            <person name="Fischer C."/>
            <person name="Ozouf-Costaz C."/>
            <person name="Bernot A."/>
            <person name="Nicaud S."/>
            <person name="Jaffe D."/>
            <person name="Fisher S."/>
            <person name="Lutfalla G."/>
            <person name="Dossat C."/>
            <person name="Segurens B."/>
            <person name="Dasilva C."/>
            <person name="Salanoubat M."/>
            <person name="Levy M."/>
            <person name="Boudet N."/>
            <person name="Castellano S."/>
            <person name="Anthouard V."/>
            <person name="Jubin C."/>
            <person name="Castelli V."/>
            <person name="Katinka M."/>
            <person name="Vacherie B."/>
            <person name="Biemont C."/>
            <person name="Skalli Z."/>
            <person name="Cattolico L."/>
            <person name="Poulain J."/>
            <person name="De Berardinis V."/>
            <person name="Cruaud C."/>
            <person name="Duprat S."/>
            <person name="Brottier P."/>
            <person name="Coutanceau J.-P."/>
            <person name="Gouzy J."/>
            <person name="Parra G."/>
            <person name="Lardier G."/>
            <person name="Chapple C."/>
            <person name="McKernan K.J."/>
            <person name="McEwan P."/>
            <person name="Bosak S."/>
            <person name="Kellis M."/>
            <person name="Volff J.-N."/>
            <person name="Guigo R."/>
            <person name="Zody M.C."/>
            <person name="Mesirov J."/>
            <person name="Lindblad-Toh K."/>
            <person name="Birren B."/>
            <person name="Nusbaum C."/>
            <person name="Kahn D."/>
            <person name="Robinson-Rechavi M."/>
            <person name="Laudet V."/>
            <person name="Schachter V."/>
            <person name="Quetier F."/>
            <person name="Saurin W."/>
            <person name="Scarpelli C."/>
            <person name="Wincker P."/>
            <person name="Lander E.S."/>
            <person name="Weissenbach J."/>
            <person name="Roest Crollius H."/>
        </authorList>
    </citation>
    <scope>NUCLEOTIDE SEQUENCE [LARGE SCALE GENOMIC DNA]</scope>
</reference>
<evidence type="ECO:0000256" key="1">
    <source>
        <dbReference type="ARBA" id="ARBA00004123"/>
    </source>
</evidence>
<dbReference type="GO" id="GO:0003677">
    <property type="term" value="F:DNA binding"/>
    <property type="evidence" value="ECO:0007669"/>
    <property type="project" value="TreeGrafter"/>
</dbReference>
<dbReference type="Gene3D" id="3.90.980.20">
    <property type="match status" value="1"/>
</dbReference>
<keyword evidence="7" id="KW-0156">Chromatin regulator</keyword>
<dbReference type="KEGG" id="tng:GSTEN00013389G001"/>
<dbReference type="SUPFAM" id="SSF57903">
    <property type="entry name" value="FYVE/PHD zinc finger"/>
    <property type="match status" value="2"/>
</dbReference>
<dbReference type="GO" id="GO:0005634">
    <property type="term" value="C:nucleus"/>
    <property type="evidence" value="ECO:0007669"/>
    <property type="project" value="UniProtKB-SubCell"/>
</dbReference>
<feature type="compositionally biased region" description="Basic residues" evidence="11">
    <location>
        <begin position="409"/>
        <end position="420"/>
    </location>
</feature>
<dbReference type="InterPro" id="IPR019786">
    <property type="entry name" value="Zinc_finger_PHD-type_CS"/>
</dbReference>
<feature type="non-terminal residue" evidence="13">
    <location>
        <position position="1"/>
    </location>
</feature>
<sequence>HRAHPQRQQQVVSLSPTSLAARGEYGEDHMSDKFTEGQDVLARWSDGLFYLGTITKVSMLEYSNILILSDRDKQRCFVVFEDRSKSWVLWKDIQTGDEDDEDDEEDDIVCSICQDETSEEPNEIVICDKCGQGYHQLCHSPIIDASVIDSDDKWLCYECELTSLPKRAGAQRRGGSAKGFLKQEQPVEVHLSFPYALDELVWDQGHITNMQQCYCYCGGPGDWYLKMLQCNRCEQWFHEACLHCLQMPLLYGDRFYLFICSVCNAGPEYLTRLPLSWVDVTHLSLYNLSVIHKKKYFDSEMHLMTYINDNWELLQLGELTNTPRSERYENVLEALNNNSNMFMSGKEVKKKKHLFGLRIRFPPAPPNSSEQASQLMERPLHEITIKGCKSTKTLSGSKTCNTLTNGTDKKKKKKKNRKPGPRSLETLAKRQRSSEVLTQDMRKPLENRTLDHLPSVNTRIDRSLLSSDAESIGALSTTETTSTSISRQSRGAEPTARLNPTDIVHSMDPSSQLSHLKNSISSYFGAAGRLACGEKYKVLARRVTLDGKVQYLVEAEQQRNQALLNAEKLKEAFSDYKAKIATKLHQAQIKEMEQKVSDLEKRLKEHGAKCKEMASLRTRVDELQSLTRSQQQNVAQSQREAQQNQAELASLEAILALLHLRESMEEDRSKQSSLVERLQERLSRAQSEILSLQSSMAQRASQYQSLHAELLEKVSQASDTEKELKRKSARAASLEKQLQEKSSAYSQVALTNTELEGQLQEKNNTIQHYQSLLTKKQREYQQSLEKMNKSQSQQFTEQQHRVQLLQLSVEEAQSQMLQMEQVEMRLRKQLPSCRPLWTSSHREELNVYQQQMEELRKNSESKLQKKNEKTSILQEELRSATQVSSLEQQLEQARAALQDGIRNRERELQEKDKELQEMARQKAQLSESVNHVASNMAKCQGELLSKELELQHLRRDVTNKTSQISHMEENLHRVKTELDSKTSLAADLEEALHRSEADKLLSCQRVQMLEEQLQVLAQLEVAIREHKQEMVRKVESLQQSLEAKERELRQVQQELADKKLKESHRVCACQQKLERLAEELVEAQNRCEALTRQLDSHKLHSKEKEVQLCAVEKDLASKEACWLELEAELQGTITSLEKELELEREEHNRELESLQQTRGQLLKVSSTMSSTQDKLSAKLDQSQNQLEQARSQFQQTSSQLEQTRTELLHAKTQLEQSRTLLPLSPYPLLTQTLLCPTKHTPGAALTPSLELPPSLKATLREVLYKQTWDSSSSPSLSSLKDLVDHSRQGFSAVDATLTSDCSFNPLTYKVDAADDTVLDLEASGTQEGATESRRESVCAPVDEKEEMDVNTLTGMLRFVNQTLAMQEDPFLWSSSSTLPPQVTKPL</sequence>
<evidence type="ECO:0000259" key="12">
    <source>
        <dbReference type="PROSITE" id="PS50016"/>
    </source>
</evidence>
<evidence type="ECO:0000256" key="3">
    <source>
        <dbReference type="ARBA" id="ARBA00022723"/>
    </source>
</evidence>
<keyword evidence="10" id="KW-0175">Coiled coil</keyword>
<evidence type="ECO:0000256" key="6">
    <source>
        <dbReference type="ARBA" id="ARBA00022833"/>
    </source>
</evidence>
<dbReference type="Gene3D" id="3.30.40.10">
    <property type="entry name" value="Zinc/RING finger domain, C3HC4 (zinc finger)"/>
    <property type="match status" value="1"/>
</dbReference>
<name>Q4SSK2_TETNG</name>
<feature type="compositionally biased region" description="Low complexity" evidence="11">
    <location>
        <begin position="476"/>
        <end position="489"/>
    </location>
</feature>
<dbReference type="FunFam" id="3.90.980.20:FF:000001">
    <property type="entry name" value="metal-response element-binding transcription factor 2 isoform X1"/>
    <property type="match status" value="1"/>
</dbReference>
<keyword evidence="4" id="KW-0677">Repeat</keyword>
<dbReference type="InterPro" id="IPR025894">
    <property type="entry name" value="Mtf2_C_dom"/>
</dbReference>
<keyword evidence="5 9" id="KW-0863">Zinc-finger</keyword>
<dbReference type="InterPro" id="IPR002999">
    <property type="entry name" value="Tudor"/>
</dbReference>
<keyword evidence="6" id="KW-0862">Zinc</keyword>
<dbReference type="InterPro" id="IPR001965">
    <property type="entry name" value="Znf_PHD"/>
</dbReference>
<comment type="subcellular location">
    <subcellularLocation>
        <location evidence="1">Nucleus</location>
    </subcellularLocation>
</comment>